<dbReference type="Proteomes" id="UP001147695">
    <property type="component" value="Unassembled WGS sequence"/>
</dbReference>
<name>A0A9W9UBB8_PENBR</name>
<feature type="compositionally biased region" description="Low complexity" evidence="1">
    <location>
        <begin position="229"/>
        <end position="245"/>
    </location>
</feature>
<feature type="region of interest" description="Disordered" evidence="1">
    <location>
        <begin position="159"/>
        <end position="190"/>
    </location>
</feature>
<evidence type="ECO:0000256" key="1">
    <source>
        <dbReference type="SAM" id="MobiDB-lite"/>
    </source>
</evidence>
<gene>
    <name evidence="2" type="ORF">N7452_009569</name>
</gene>
<protein>
    <submittedName>
        <fullName evidence="2">Uncharacterized protein</fullName>
    </submittedName>
</protein>
<feature type="compositionally biased region" description="Polar residues" evidence="1">
    <location>
        <begin position="30"/>
        <end position="46"/>
    </location>
</feature>
<dbReference type="AlphaFoldDB" id="A0A9W9UBB8"/>
<dbReference type="EMBL" id="JAPZBQ010000005">
    <property type="protein sequence ID" value="KAJ5329179.1"/>
    <property type="molecule type" value="Genomic_DNA"/>
</dbReference>
<comment type="caution">
    <text evidence="2">The sequence shown here is derived from an EMBL/GenBank/DDBJ whole genome shotgun (WGS) entry which is preliminary data.</text>
</comment>
<accession>A0A9W9UBB8</accession>
<feature type="region of interest" description="Disordered" evidence="1">
    <location>
        <begin position="221"/>
        <end position="245"/>
    </location>
</feature>
<evidence type="ECO:0000313" key="2">
    <source>
        <dbReference type="EMBL" id="KAJ5329179.1"/>
    </source>
</evidence>
<feature type="compositionally biased region" description="Low complexity" evidence="1">
    <location>
        <begin position="162"/>
        <end position="174"/>
    </location>
</feature>
<proteinExistence type="predicted"/>
<reference evidence="2" key="2">
    <citation type="journal article" date="2023" name="IMA Fungus">
        <title>Comparative genomic study of the Penicillium genus elucidates a diverse pangenome and 15 lateral gene transfer events.</title>
        <authorList>
            <person name="Petersen C."/>
            <person name="Sorensen T."/>
            <person name="Nielsen M.R."/>
            <person name="Sondergaard T.E."/>
            <person name="Sorensen J.L."/>
            <person name="Fitzpatrick D.A."/>
            <person name="Frisvad J.C."/>
            <person name="Nielsen K.L."/>
        </authorList>
    </citation>
    <scope>NUCLEOTIDE SEQUENCE</scope>
    <source>
        <strain evidence="2">IBT 35673</strain>
    </source>
</reference>
<feature type="region of interest" description="Disordered" evidence="1">
    <location>
        <begin position="25"/>
        <end position="49"/>
    </location>
</feature>
<sequence>MQASVGAQHDSGTQPRAQQPVQLIMRAKKGTNNQSDAQTPARQTGGSVPRTMDEINQIRARMQRPRQAMPTMGAPGALQQLATARNGANAGVRRFPNIPQGTAIDGFAATVGSVGLRKSPSAMLIEEAAKNRFEAQVQAQIQKQYEMLAETQRVTRSQSKVQTQAAQAKTDTQQHGSSLSKVKKAPLTKSKVEVRGPQIMDSVMDHIARKDDLLKAQKTTQIQARSEVQPRAQTQAQIQVQPQPQPQVQAHVLAPTQHPAISVGPDSETPSSSRITPCVSEGNPDTWHVAGPDMPAKRPTYKFSGGHGHGVPSYLARGQGLEAESFARWLFGAVLASRELHELATMEMTHVVGEIIDAGDDWDLKHAGKSSSACCVPRPRPTLRVYAVARTQRHPIEGALALAENAPNADSYEATVIYLRVRAEILAAAAAASRK</sequence>
<evidence type="ECO:0000313" key="3">
    <source>
        <dbReference type="Proteomes" id="UP001147695"/>
    </source>
</evidence>
<reference evidence="2" key="1">
    <citation type="submission" date="2022-12" db="EMBL/GenBank/DDBJ databases">
        <authorList>
            <person name="Petersen C."/>
        </authorList>
    </citation>
    <scope>NUCLEOTIDE SEQUENCE</scope>
    <source>
        <strain evidence="2">IBT 35673</strain>
    </source>
</reference>
<organism evidence="2 3">
    <name type="scientific">Penicillium brevicompactum</name>
    <dbReference type="NCBI Taxonomy" id="5074"/>
    <lineage>
        <taxon>Eukaryota</taxon>
        <taxon>Fungi</taxon>
        <taxon>Dikarya</taxon>
        <taxon>Ascomycota</taxon>
        <taxon>Pezizomycotina</taxon>
        <taxon>Eurotiomycetes</taxon>
        <taxon>Eurotiomycetidae</taxon>
        <taxon>Eurotiales</taxon>
        <taxon>Aspergillaceae</taxon>
        <taxon>Penicillium</taxon>
    </lineage>
</organism>
<feature type="region of interest" description="Disordered" evidence="1">
    <location>
        <begin position="1"/>
        <end position="20"/>
    </location>
</feature>
<feature type="region of interest" description="Disordered" evidence="1">
    <location>
        <begin position="262"/>
        <end position="285"/>
    </location>
</feature>